<organism evidence="2 3">
    <name type="scientific">Brassica cretica</name>
    <name type="common">Mustard</name>
    <dbReference type="NCBI Taxonomy" id="69181"/>
    <lineage>
        <taxon>Eukaryota</taxon>
        <taxon>Viridiplantae</taxon>
        <taxon>Streptophyta</taxon>
        <taxon>Embryophyta</taxon>
        <taxon>Tracheophyta</taxon>
        <taxon>Spermatophyta</taxon>
        <taxon>Magnoliopsida</taxon>
        <taxon>eudicotyledons</taxon>
        <taxon>Gunneridae</taxon>
        <taxon>Pentapetalae</taxon>
        <taxon>rosids</taxon>
        <taxon>malvids</taxon>
        <taxon>Brassicales</taxon>
        <taxon>Brassicaceae</taxon>
        <taxon>Brassiceae</taxon>
        <taxon>Brassica</taxon>
    </lineage>
</organism>
<dbReference type="EMBL" id="QGKV02002055">
    <property type="protein sequence ID" value="KAF3494092.1"/>
    <property type="molecule type" value="Genomic_DNA"/>
</dbReference>
<dbReference type="Proteomes" id="UP000266723">
    <property type="component" value="Unassembled WGS sequence"/>
</dbReference>
<protein>
    <submittedName>
        <fullName evidence="2">Uncharacterized protein</fullName>
    </submittedName>
</protein>
<comment type="caution">
    <text evidence="2">The sequence shown here is derived from an EMBL/GenBank/DDBJ whole genome shotgun (WGS) entry which is preliminary data.</text>
</comment>
<keyword evidence="3" id="KW-1185">Reference proteome</keyword>
<gene>
    <name evidence="2" type="ORF">DY000_02054197</name>
</gene>
<evidence type="ECO:0000313" key="3">
    <source>
        <dbReference type="Proteomes" id="UP000266723"/>
    </source>
</evidence>
<feature type="compositionally biased region" description="Polar residues" evidence="1">
    <location>
        <begin position="1"/>
        <end position="16"/>
    </location>
</feature>
<reference evidence="2 3" key="1">
    <citation type="journal article" date="2020" name="BMC Genomics">
        <title>Intraspecific diversification of the crop wild relative Brassica cretica Lam. using demographic model selection.</title>
        <authorList>
            <person name="Kioukis A."/>
            <person name="Michalopoulou V.A."/>
            <person name="Briers L."/>
            <person name="Pirintsos S."/>
            <person name="Studholme D.J."/>
            <person name="Pavlidis P."/>
            <person name="Sarris P.F."/>
        </authorList>
    </citation>
    <scope>NUCLEOTIDE SEQUENCE [LARGE SCALE GENOMIC DNA]</scope>
    <source>
        <strain evidence="3">cv. PFS-1207/04</strain>
    </source>
</reference>
<feature type="compositionally biased region" description="Basic and acidic residues" evidence="1">
    <location>
        <begin position="23"/>
        <end position="36"/>
    </location>
</feature>
<name>A0ABQ7A8W0_BRACR</name>
<accession>A0ABQ7A8W0</accession>
<feature type="region of interest" description="Disordered" evidence="1">
    <location>
        <begin position="1"/>
        <end position="36"/>
    </location>
</feature>
<evidence type="ECO:0000313" key="2">
    <source>
        <dbReference type="EMBL" id="KAF3494092.1"/>
    </source>
</evidence>
<sequence length="65" mass="7382">MEAAANSDSGSESNSAPAVVNRRATEEERRRVADDGERRYLHLNILEESKNVFAEGSDDARRRRY</sequence>
<proteinExistence type="predicted"/>
<evidence type="ECO:0000256" key="1">
    <source>
        <dbReference type="SAM" id="MobiDB-lite"/>
    </source>
</evidence>